<feature type="domain" description="Pyrrolo-quinoline quinone repeat" evidence="2">
    <location>
        <begin position="555"/>
        <end position="747"/>
    </location>
</feature>
<dbReference type="Gene3D" id="2.40.10.480">
    <property type="match status" value="1"/>
</dbReference>
<dbReference type="EMBL" id="AANZ01000030">
    <property type="protein sequence ID" value="EAQ77637.1"/>
    <property type="molecule type" value="Genomic_DNA"/>
</dbReference>
<dbReference type="InterPro" id="IPR011990">
    <property type="entry name" value="TPR-like_helical_dom_sf"/>
</dbReference>
<evidence type="ECO:0000313" key="4">
    <source>
        <dbReference type="Proteomes" id="UP000004358"/>
    </source>
</evidence>
<dbReference type="eggNOG" id="COG1520">
    <property type="taxonomic scope" value="Bacteria"/>
</dbReference>
<dbReference type="eggNOG" id="COG4783">
    <property type="taxonomic scope" value="Bacteria"/>
</dbReference>
<dbReference type="PANTHER" id="PTHR34512:SF30">
    <property type="entry name" value="OUTER MEMBRANE PROTEIN ASSEMBLY FACTOR BAMB"/>
    <property type="match status" value="1"/>
</dbReference>
<dbReference type="HOGENOM" id="CLU_242845_0_0_0"/>
<organism evidence="3 4">
    <name type="scientific">Blastopirellula marina DSM 3645</name>
    <dbReference type="NCBI Taxonomy" id="314230"/>
    <lineage>
        <taxon>Bacteria</taxon>
        <taxon>Pseudomonadati</taxon>
        <taxon>Planctomycetota</taxon>
        <taxon>Planctomycetia</taxon>
        <taxon>Pirellulales</taxon>
        <taxon>Pirellulaceae</taxon>
        <taxon>Blastopirellula</taxon>
    </lineage>
</organism>
<dbReference type="SUPFAM" id="SSF50998">
    <property type="entry name" value="Quinoprotein alcohol dehydrogenase-like"/>
    <property type="match status" value="2"/>
</dbReference>
<gene>
    <name evidence="3" type="ORF">DSM3645_24967</name>
</gene>
<dbReference type="InterPro" id="IPR002372">
    <property type="entry name" value="PQQ_rpt_dom"/>
</dbReference>
<name>A4A0S3_9BACT</name>
<dbReference type="SMART" id="SM00564">
    <property type="entry name" value="PQQ"/>
    <property type="match status" value="4"/>
</dbReference>
<dbReference type="Gene3D" id="2.130.10.10">
    <property type="entry name" value="YVTN repeat-like/Quinoprotein amine dehydrogenase"/>
    <property type="match status" value="2"/>
</dbReference>
<dbReference type="InterPro" id="IPR015943">
    <property type="entry name" value="WD40/YVTN_repeat-like_dom_sf"/>
</dbReference>
<evidence type="ECO:0000313" key="3">
    <source>
        <dbReference type="EMBL" id="EAQ77637.1"/>
    </source>
</evidence>
<dbReference type="Gene3D" id="1.25.40.10">
    <property type="entry name" value="Tetratricopeptide repeat domain"/>
    <property type="match status" value="1"/>
</dbReference>
<dbReference type="PANTHER" id="PTHR34512">
    <property type="entry name" value="CELL SURFACE PROTEIN"/>
    <property type="match status" value="1"/>
</dbReference>
<dbReference type="InterPro" id="IPR011047">
    <property type="entry name" value="Quinoprotein_ADH-like_sf"/>
</dbReference>
<proteinExistence type="predicted"/>
<dbReference type="Pfam" id="PF13360">
    <property type="entry name" value="PQQ_2"/>
    <property type="match status" value="1"/>
</dbReference>
<sequence length="1542" mass="170905">MESPRVKFRNLPSLPISGEPFRIGRLAAIGLIAAVTAWVSIPPHSAWGQAETNEDAVFLAPPREIRLQTERAREAIAEKKWTAAAEELGMLLNDPELEDFFLPGQAAGPVDMSIKKEARELLNSLPKEGQEAFELLYGADAKAMLKQAISSRDASMLAEISRRYAHTDAGYQATILLARTQLDQGMPMSAVLALLPLQSSRRAMQKYEPEISLLIGIGYFAAGEEEHAVETLETLRLKQKSQNFNVPASLKELFTETADPRLWLAMQFQDQSNPSSKIPQSWTVFGGDAARNAPTRGSAPLRNLNWHVRMARSSNDEEQADDTSQGFIENGVAALPAAQPLVVRDQVLVRTPWHLLGVDLTTGKVKWNYPWDASDVNRADSRFSAMSNDPGSNYLDQIKKRTWLDGCYGQISSDGERVFIIEEATPAETKRNGPAIAFFNVARAPSPNRLRCFGLRGEGETLWIAGSEMSDEPALAEAQFLGVPLPVDGSLYTIAEVNGEIRLLVFNAADGSLLWSQQLAQLDGLWMSVNEPAHRLFGASPSYSDGVLICPTNIGVVAAIDVRQRSLLWGYQYQTLERRPRQGFIQQRRTQEARPGYGDRWADGKVVVAGNRVFLTPPETDEIFCLDRMTGKLLWQKPREDGVYLAAVSGDIALIVGANAIYGLKVDSGDPAWESQTIPDGGLPSGRGFLSGDFYYLPSTQEEIVRINIRTGKPEKSIPTEGTLGNLVCHGRYVISQGVNFVASFKQIDALREEVRVRLAKNPQDAEALRNQGELLVHDGKIQEALATLHRSLELVDSPETQQAYVSTALEALREDFAGNRETATKLEAIVESMDDRLELVRVTAIGLNQAGEHQAAFDAYSRYVDLLDQILDLGKSERPLQNIGPNLRVQRDRWIGGQLAQLLTAVDPAVAVSMNESIAQRWSDLQQHAKSDAYANKLRRFTRRFGAFGLARAAELELASVAMAAGNELTAETIWQQLAFCDDPAIAAQATAELASLLTARGHTADASIVYRHLADRFRNEKLASGQSGRQLAMEQAVKVANPYWNYGAVTLQRRNEDLAAAVRLLHPVRIDERFGFDIPRESLKLDNEERHIVVVDEYGNQRIHLPFTMLNEAQLYNSQTAQIHADRLGHLVVVSFGNEVHAFDTLDRSDEDDVRERALWQENLSPEGSTSRSRPKVNVVEVNDNPFGDYLYDGHDSLNERPIGYFSSLRYDSLCFQRGNKLICVDPLTGDSNWERDNVPPGCFLVSDDSVLAAIPPRKDNNASETEALLFDLRSGVPIGTVKSPVREMIWATAGTNYLTWEKGAKLEAVARNLLTGEELWRYEAEPGSRGRVFGAQVAILEPSGQFHVFELSSGKTFIDEKLHAEPELGQRDSQIKIVEGADDFQLIATTSRKESRFTSKSIPYNSKEPAGPVSRVYSFSRTGGELLWRTPEPIRDFHLIEAEQSPRLPVLAFASRQNRIDKKAHEAIVLLVDRRDGRILLRDGQSEHTATYQLFGDPENQTLRVLLTKMSFALNFTAAPAPPAPSGSSLPNTTYPPAE</sequence>
<feature type="compositionally biased region" description="Polar residues" evidence="1">
    <location>
        <begin position="1529"/>
        <end position="1542"/>
    </location>
</feature>
<evidence type="ECO:0000259" key="2">
    <source>
        <dbReference type="Pfam" id="PF13360"/>
    </source>
</evidence>
<protein>
    <recommendedName>
        <fullName evidence="2">Pyrrolo-quinoline quinone repeat domain-containing protein</fullName>
    </recommendedName>
</protein>
<dbReference type="SUPFAM" id="SSF48452">
    <property type="entry name" value="TPR-like"/>
    <property type="match status" value="1"/>
</dbReference>
<dbReference type="InterPro" id="IPR018391">
    <property type="entry name" value="PQQ_b-propeller_rpt"/>
</dbReference>
<evidence type="ECO:0000256" key="1">
    <source>
        <dbReference type="SAM" id="MobiDB-lite"/>
    </source>
</evidence>
<accession>A4A0S3</accession>
<dbReference type="Proteomes" id="UP000004358">
    <property type="component" value="Unassembled WGS sequence"/>
</dbReference>
<feature type="region of interest" description="Disordered" evidence="1">
    <location>
        <begin position="1522"/>
        <end position="1542"/>
    </location>
</feature>
<reference evidence="3 4" key="1">
    <citation type="submission" date="2006-02" db="EMBL/GenBank/DDBJ databases">
        <authorList>
            <person name="Amann R."/>
            <person name="Ferriera S."/>
            <person name="Johnson J."/>
            <person name="Kravitz S."/>
            <person name="Halpern A."/>
            <person name="Remington K."/>
            <person name="Beeson K."/>
            <person name="Tran B."/>
            <person name="Rogers Y.-H."/>
            <person name="Friedman R."/>
            <person name="Venter J.C."/>
        </authorList>
    </citation>
    <scope>NUCLEOTIDE SEQUENCE [LARGE SCALE GENOMIC DNA]</scope>
    <source>
        <strain evidence="3 4">DSM 3645</strain>
    </source>
</reference>
<comment type="caution">
    <text evidence="3">The sequence shown here is derived from an EMBL/GenBank/DDBJ whole genome shotgun (WGS) entry which is preliminary data.</text>
</comment>